<feature type="region of interest" description="Disordered" evidence="1">
    <location>
        <begin position="229"/>
        <end position="253"/>
    </location>
</feature>
<evidence type="ECO:0000313" key="2">
    <source>
        <dbReference type="EMBL" id="TBU31777.1"/>
    </source>
</evidence>
<proteinExistence type="predicted"/>
<reference evidence="2" key="1">
    <citation type="submission" date="2019-01" db="EMBL/GenBank/DDBJ databases">
        <title>Draft genome sequences of three monokaryotic isolates of the white-rot basidiomycete fungus Dichomitus squalens.</title>
        <authorList>
            <consortium name="DOE Joint Genome Institute"/>
            <person name="Lopez S.C."/>
            <person name="Andreopoulos B."/>
            <person name="Pangilinan J."/>
            <person name="Lipzen A."/>
            <person name="Riley R."/>
            <person name="Ahrendt S."/>
            <person name="Ng V."/>
            <person name="Barry K."/>
            <person name="Daum C."/>
            <person name="Grigoriev I.V."/>
            <person name="Hilden K.S."/>
            <person name="Makela M.R."/>
            <person name="de Vries R.P."/>
        </authorList>
    </citation>
    <scope>NUCLEOTIDE SEQUENCE [LARGE SCALE GENOMIC DNA]</scope>
    <source>
        <strain evidence="2">OM18370.1</strain>
    </source>
</reference>
<dbReference type="AlphaFoldDB" id="A0A4Q9MWH9"/>
<name>A0A4Q9MWH9_9APHY</name>
<gene>
    <name evidence="2" type="ORF">BD311DRAFT_715762</name>
</gene>
<organism evidence="2">
    <name type="scientific">Dichomitus squalens</name>
    <dbReference type="NCBI Taxonomy" id="114155"/>
    <lineage>
        <taxon>Eukaryota</taxon>
        <taxon>Fungi</taxon>
        <taxon>Dikarya</taxon>
        <taxon>Basidiomycota</taxon>
        <taxon>Agaricomycotina</taxon>
        <taxon>Agaricomycetes</taxon>
        <taxon>Polyporales</taxon>
        <taxon>Polyporaceae</taxon>
        <taxon>Dichomitus</taxon>
    </lineage>
</organism>
<protein>
    <submittedName>
        <fullName evidence="2">Uncharacterized protein</fullName>
    </submittedName>
</protein>
<feature type="region of interest" description="Disordered" evidence="1">
    <location>
        <begin position="267"/>
        <end position="288"/>
    </location>
</feature>
<evidence type="ECO:0000256" key="1">
    <source>
        <dbReference type="SAM" id="MobiDB-lite"/>
    </source>
</evidence>
<dbReference type="Proteomes" id="UP000292957">
    <property type="component" value="Unassembled WGS sequence"/>
</dbReference>
<sequence length="288" mass="31859">MFGLRELFKSLSISRTIHVPHLPIPRILHPFASIRQPLGDETETASRTRMRAIRAEGGIVKDLDESRKAFKKVVCGRETVKAAGGEYGKGNAVSSAAPLPYRPHRVPHWTIAQQSPSLSISQAMAQLRIRRQDGFTASSKLQTGLKNGQGPMEDIIPAPLEEAMEEILPAPLEECMEDVVATPLEDAMEDVIPAPLEEQMEEVLPAPLVYAPPMSHFFWTLVNQPAVPPQTPRMNRTRDREAFTPASPLAGKSRASLSRIAVLPLTPFPETPVKPRRRRRLMSAGSPY</sequence>
<dbReference type="EMBL" id="ML143397">
    <property type="protein sequence ID" value="TBU31777.1"/>
    <property type="molecule type" value="Genomic_DNA"/>
</dbReference>
<accession>A0A4Q9MWH9</accession>